<reference evidence="1 2" key="1">
    <citation type="submission" date="2015-06" db="EMBL/GenBank/DDBJ databases">
        <title>Improved classification and identification of acetic acid bacteria using matrix-assisted laser desorption/ionization time-of-flight mass spectrometry; Gluconobacter nephelii and Gluconobacter uchimurae are later heterotypic synonyms of Gluconobacter japonicus and Gluconobacter oxydans, respectively.</title>
        <authorList>
            <person name="Li L."/>
            <person name="Cleenwerck I."/>
            <person name="De Vuyst L."/>
            <person name="Vandamme P."/>
        </authorList>
    </citation>
    <scope>NUCLEOTIDE SEQUENCE [LARGE SCALE GENOMIC DNA]</scope>
    <source>
        <strain evidence="1 2">LMG 1699</strain>
    </source>
</reference>
<proteinExistence type="predicted"/>
<evidence type="ECO:0000313" key="1">
    <source>
        <dbReference type="EMBL" id="KXV70994.1"/>
    </source>
</evidence>
<dbReference type="RefSeq" id="WP_035353425.1">
    <property type="nucleotide sequence ID" value="NZ_LHZX01000197.1"/>
</dbReference>
<dbReference type="Proteomes" id="UP000075377">
    <property type="component" value="Unassembled WGS sequence"/>
</dbReference>
<sequence length="117" mass="12585">MSAEVWSIYQTVSGGSMTFTLSVPDDVAVPDGVAGYVKAQVYLCASVLAYGPGGDKEFLCVISPQRLREKCLLSAADLAKHLEDDVLRQSVKDAMADMIAADLEIMEARKVLSGKKE</sequence>
<dbReference type="PATRIC" id="fig|178901.14.peg.2551"/>
<accession>A0A149UT29</accession>
<dbReference type="AlphaFoldDB" id="A0A149UT29"/>
<organism evidence="1 2">
    <name type="scientific">Acetobacter malorum</name>
    <dbReference type="NCBI Taxonomy" id="178901"/>
    <lineage>
        <taxon>Bacteria</taxon>
        <taxon>Pseudomonadati</taxon>
        <taxon>Pseudomonadota</taxon>
        <taxon>Alphaproteobacteria</taxon>
        <taxon>Acetobacterales</taxon>
        <taxon>Acetobacteraceae</taxon>
        <taxon>Acetobacter</taxon>
    </lineage>
</organism>
<evidence type="ECO:0000313" key="2">
    <source>
        <dbReference type="Proteomes" id="UP000075377"/>
    </source>
</evidence>
<protein>
    <submittedName>
        <fullName evidence="1">Uncharacterized protein</fullName>
    </submittedName>
</protein>
<name>A0A149UT29_9PROT</name>
<dbReference type="OrthoDB" id="9882751at2"/>
<dbReference type="EMBL" id="LHZX01000197">
    <property type="protein sequence ID" value="KXV70994.1"/>
    <property type="molecule type" value="Genomic_DNA"/>
</dbReference>
<comment type="caution">
    <text evidence="1">The sequence shown here is derived from an EMBL/GenBank/DDBJ whole genome shotgun (WGS) entry which is preliminary data.</text>
</comment>
<gene>
    <name evidence="1" type="ORF">AD951_01950</name>
</gene>